<comment type="caution">
    <text evidence="2">The sequence shown here is derived from an EMBL/GenBank/DDBJ whole genome shotgun (WGS) entry which is preliminary data.</text>
</comment>
<dbReference type="EMBL" id="JALLBG020000062">
    <property type="protein sequence ID" value="KAL3768799.1"/>
    <property type="molecule type" value="Genomic_DNA"/>
</dbReference>
<evidence type="ECO:0000313" key="3">
    <source>
        <dbReference type="Proteomes" id="UP001530293"/>
    </source>
</evidence>
<dbReference type="AlphaFoldDB" id="A0ABD3MY05"/>
<keyword evidence="3" id="KW-1185">Reference proteome</keyword>
<reference evidence="2 3" key="1">
    <citation type="submission" date="2024-10" db="EMBL/GenBank/DDBJ databases">
        <title>Updated reference genomes for cyclostephanoid diatoms.</title>
        <authorList>
            <person name="Roberts W.R."/>
            <person name="Alverson A.J."/>
        </authorList>
    </citation>
    <scope>NUCLEOTIDE SEQUENCE [LARGE SCALE GENOMIC DNA]</scope>
    <source>
        <strain evidence="2 3">AJA232-27</strain>
    </source>
</reference>
<dbReference type="Proteomes" id="UP001530293">
    <property type="component" value="Unassembled WGS sequence"/>
</dbReference>
<accession>A0ABD3MY05</accession>
<organism evidence="2 3">
    <name type="scientific">Discostella pseudostelligera</name>
    <dbReference type="NCBI Taxonomy" id="259834"/>
    <lineage>
        <taxon>Eukaryota</taxon>
        <taxon>Sar</taxon>
        <taxon>Stramenopiles</taxon>
        <taxon>Ochrophyta</taxon>
        <taxon>Bacillariophyta</taxon>
        <taxon>Coscinodiscophyceae</taxon>
        <taxon>Thalassiosirophycidae</taxon>
        <taxon>Stephanodiscales</taxon>
        <taxon>Stephanodiscaceae</taxon>
        <taxon>Discostella</taxon>
    </lineage>
</organism>
<feature type="compositionally biased region" description="Basic and acidic residues" evidence="1">
    <location>
        <begin position="11"/>
        <end position="23"/>
    </location>
</feature>
<protein>
    <submittedName>
        <fullName evidence="2">Uncharacterized protein</fullName>
    </submittedName>
</protein>
<name>A0ABD3MY05_9STRA</name>
<feature type="compositionally biased region" description="Polar residues" evidence="1">
    <location>
        <begin position="1"/>
        <end position="10"/>
    </location>
</feature>
<feature type="region of interest" description="Disordered" evidence="1">
    <location>
        <begin position="117"/>
        <end position="136"/>
    </location>
</feature>
<proteinExistence type="predicted"/>
<feature type="region of interest" description="Disordered" evidence="1">
    <location>
        <begin position="1"/>
        <end position="31"/>
    </location>
</feature>
<sequence>MMDGIQSWSTFEERQRNSGESRNEISTTVSSSDVDVGIDALYVSSSSPNIAPAAATLLRNSGLSGAPSSSVEEMENDGNSCVDSKSEEFRLKFHWMRPHPSLVFAVEDEFQLLAAGTEATEQSNSRKKQKHMNTNPAMESSRLMEAYRSSQMTKSIILAGDSACNNTADAPEDDSNESSTATNINNVQPPVGDLPKNSHHLPMEFPKLRINLASLVEPPLMTSWLPEDDTEN</sequence>
<feature type="region of interest" description="Disordered" evidence="1">
    <location>
        <begin position="163"/>
        <end position="194"/>
    </location>
</feature>
<feature type="compositionally biased region" description="Polar residues" evidence="1">
    <location>
        <begin position="177"/>
        <end position="188"/>
    </location>
</feature>
<evidence type="ECO:0000256" key="1">
    <source>
        <dbReference type="SAM" id="MobiDB-lite"/>
    </source>
</evidence>
<gene>
    <name evidence="2" type="ORF">ACHAWU_006900</name>
</gene>
<evidence type="ECO:0000313" key="2">
    <source>
        <dbReference type="EMBL" id="KAL3768799.1"/>
    </source>
</evidence>